<dbReference type="PANTHER" id="PTHR37023:SF1">
    <property type="entry name" value="ISSOD25 TRANSPOSASE TNPA_ISSOD25"/>
    <property type="match status" value="1"/>
</dbReference>
<evidence type="ECO:0000313" key="2">
    <source>
        <dbReference type="EMBL" id="EKC71101.1"/>
    </source>
</evidence>
<comment type="caution">
    <text evidence="2">The sequence shown here is derived from an EMBL/GenBank/DDBJ whole genome shotgun (WGS) entry which is preliminary data.</text>
</comment>
<name>K1UHX6_9ZZZZ</name>
<sequence length="125" mass="14508">MNKTENFTPGLICVLHTFGRDLKWNPHIHALISEGGAGNITPWRPIKHFDYNFLRNAFRKVLLERLTSRIGPAFRKVKNEMYTKHADGFYVRAKPNLCTPDITIKYISRYLGRPVIATSRIDTYD</sequence>
<dbReference type="GO" id="GO:0006313">
    <property type="term" value="P:DNA transposition"/>
    <property type="evidence" value="ECO:0007669"/>
    <property type="project" value="InterPro"/>
</dbReference>
<dbReference type="Pfam" id="PF04986">
    <property type="entry name" value="Y2_Tnp"/>
    <property type="match status" value="1"/>
</dbReference>
<dbReference type="EMBL" id="AJWZ01002387">
    <property type="protein sequence ID" value="EKC71101.1"/>
    <property type="molecule type" value="Genomic_DNA"/>
</dbReference>
<feature type="domain" description="Transposase IS801/IS1294" evidence="1">
    <location>
        <begin position="10"/>
        <end position="124"/>
    </location>
</feature>
<proteinExistence type="predicted"/>
<dbReference type="GO" id="GO:0003677">
    <property type="term" value="F:DNA binding"/>
    <property type="evidence" value="ECO:0007669"/>
    <property type="project" value="InterPro"/>
</dbReference>
<protein>
    <submittedName>
        <fullName evidence="2">Transposase</fullName>
    </submittedName>
</protein>
<accession>K1UHX6</accession>
<dbReference type="AlphaFoldDB" id="K1UHX6"/>
<organism evidence="2">
    <name type="scientific">human gut metagenome</name>
    <dbReference type="NCBI Taxonomy" id="408170"/>
    <lineage>
        <taxon>unclassified sequences</taxon>
        <taxon>metagenomes</taxon>
        <taxon>organismal metagenomes</taxon>
    </lineage>
</organism>
<dbReference type="GO" id="GO:0004803">
    <property type="term" value="F:transposase activity"/>
    <property type="evidence" value="ECO:0007669"/>
    <property type="project" value="InterPro"/>
</dbReference>
<reference evidence="2" key="1">
    <citation type="journal article" date="2013" name="Environ. Microbiol.">
        <title>Microbiota from the distal guts of lean and obese adolescents exhibit partial functional redundancy besides clear differences in community structure.</title>
        <authorList>
            <person name="Ferrer M."/>
            <person name="Ruiz A."/>
            <person name="Lanza F."/>
            <person name="Haange S.B."/>
            <person name="Oberbach A."/>
            <person name="Till H."/>
            <person name="Bargiela R."/>
            <person name="Campoy C."/>
            <person name="Segura M.T."/>
            <person name="Richter M."/>
            <person name="von Bergen M."/>
            <person name="Seifert J."/>
            <person name="Suarez A."/>
        </authorList>
    </citation>
    <scope>NUCLEOTIDE SEQUENCE</scope>
</reference>
<evidence type="ECO:0000259" key="1">
    <source>
        <dbReference type="Pfam" id="PF04986"/>
    </source>
</evidence>
<gene>
    <name evidence="2" type="ORF">OBE_03565</name>
</gene>
<dbReference type="PANTHER" id="PTHR37023">
    <property type="entry name" value="TRANSPOSASE"/>
    <property type="match status" value="1"/>
</dbReference>
<feature type="non-terminal residue" evidence="2">
    <location>
        <position position="125"/>
    </location>
</feature>
<dbReference type="InterPro" id="IPR007069">
    <property type="entry name" value="Transposase_32"/>
</dbReference>